<dbReference type="GO" id="GO:0005694">
    <property type="term" value="C:chromosome"/>
    <property type="evidence" value="ECO:0007669"/>
    <property type="project" value="TreeGrafter"/>
</dbReference>
<evidence type="ECO:0000256" key="1">
    <source>
        <dbReference type="ARBA" id="ARBA00005446"/>
    </source>
</evidence>
<evidence type="ECO:0000313" key="8">
    <source>
        <dbReference type="EMBL" id="KIJ43273.1"/>
    </source>
</evidence>
<dbReference type="Pfam" id="PF00270">
    <property type="entry name" value="DEAD"/>
    <property type="match status" value="1"/>
</dbReference>
<dbReference type="GO" id="GO:0000724">
    <property type="term" value="P:double-strand break repair via homologous recombination"/>
    <property type="evidence" value="ECO:0007669"/>
    <property type="project" value="TreeGrafter"/>
</dbReference>
<dbReference type="AlphaFoldDB" id="A0A0C9UJP4"/>
<name>A0A0C9UJP4_SPHS4</name>
<dbReference type="GO" id="GO:0005737">
    <property type="term" value="C:cytoplasm"/>
    <property type="evidence" value="ECO:0007669"/>
    <property type="project" value="TreeGrafter"/>
</dbReference>
<feature type="domain" description="Helicase ATP-binding" evidence="6">
    <location>
        <begin position="39"/>
        <end position="224"/>
    </location>
</feature>
<dbReference type="InterPro" id="IPR027417">
    <property type="entry name" value="P-loop_NTPase"/>
</dbReference>
<dbReference type="Pfam" id="PF00271">
    <property type="entry name" value="Helicase_C"/>
    <property type="match status" value="1"/>
</dbReference>
<dbReference type="EMBL" id="KN837124">
    <property type="protein sequence ID" value="KIJ43273.1"/>
    <property type="molecule type" value="Genomic_DNA"/>
</dbReference>
<dbReference type="Proteomes" id="UP000054279">
    <property type="component" value="Unassembled WGS sequence"/>
</dbReference>
<organism evidence="8 9">
    <name type="scientific">Sphaerobolus stellatus (strain SS14)</name>
    <dbReference type="NCBI Taxonomy" id="990650"/>
    <lineage>
        <taxon>Eukaryota</taxon>
        <taxon>Fungi</taxon>
        <taxon>Dikarya</taxon>
        <taxon>Basidiomycota</taxon>
        <taxon>Agaricomycotina</taxon>
        <taxon>Agaricomycetes</taxon>
        <taxon>Phallomycetidae</taxon>
        <taxon>Geastrales</taxon>
        <taxon>Sphaerobolaceae</taxon>
        <taxon>Sphaerobolus</taxon>
    </lineage>
</organism>
<dbReference type="SUPFAM" id="SSF52540">
    <property type="entry name" value="P-loop containing nucleoside triphosphate hydrolases"/>
    <property type="match status" value="1"/>
</dbReference>
<dbReference type="GO" id="GO:0043138">
    <property type="term" value="F:3'-5' DNA helicase activity"/>
    <property type="evidence" value="ECO:0007669"/>
    <property type="project" value="UniProtKB-EC"/>
</dbReference>
<evidence type="ECO:0000256" key="4">
    <source>
        <dbReference type="ARBA" id="ARBA00034617"/>
    </source>
</evidence>
<evidence type="ECO:0000256" key="3">
    <source>
        <dbReference type="ARBA" id="ARBA00022840"/>
    </source>
</evidence>
<evidence type="ECO:0000259" key="7">
    <source>
        <dbReference type="PROSITE" id="PS51194"/>
    </source>
</evidence>
<accession>A0A0C9UJP4</accession>
<dbReference type="SMART" id="SM00487">
    <property type="entry name" value="DEXDc"/>
    <property type="match status" value="1"/>
</dbReference>
<dbReference type="Gene3D" id="3.40.50.300">
    <property type="entry name" value="P-loop containing nucleotide triphosphate hydrolases"/>
    <property type="match status" value="2"/>
</dbReference>
<evidence type="ECO:0000259" key="6">
    <source>
        <dbReference type="PROSITE" id="PS51192"/>
    </source>
</evidence>
<evidence type="ECO:0000256" key="2">
    <source>
        <dbReference type="ARBA" id="ARBA00022741"/>
    </source>
</evidence>
<dbReference type="PROSITE" id="PS51192">
    <property type="entry name" value="HELICASE_ATP_BIND_1"/>
    <property type="match status" value="1"/>
</dbReference>
<dbReference type="PROSITE" id="PS51194">
    <property type="entry name" value="HELICASE_CTER"/>
    <property type="match status" value="1"/>
</dbReference>
<dbReference type="GO" id="GO:0005524">
    <property type="term" value="F:ATP binding"/>
    <property type="evidence" value="ECO:0007669"/>
    <property type="project" value="UniProtKB-KW"/>
</dbReference>
<dbReference type="SMART" id="SM00490">
    <property type="entry name" value="HELICc"/>
    <property type="match status" value="1"/>
</dbReference>
<dbReference type="InterPro" id="IPR011545">
    <property type="entry name" value="DEAD/DEAH_box_helicase_dom"/>
</dbReference>
<dbReference type="PANTHER" id="PTHR13710">
    <property type="entry name" value="DNA HELICASE RECQ FAMILY MEMBER"/>
    <property type="match status" value="1"/>
</dbReference>
<dbReference type="EC" id="5.6.2.4" evidence="5"/>
<gene>
    <name evidence="8" type="ORF">M422DRAFT_47929</name>
</gene>
<keyword evidence="9" id="KW-1185">Reference proteome</keyword>
<dbReference type="InterPro" id="IPR014001">
    <property type="entry name" value="Helicase_ATP-bd"/>
</dbReference>
<keyword evidence="3" id="KW-0067">ATP-binding</keyword>
<dbReference type="GO" id="GO:0003676">
    <property type="term" value="F:nucleic acid binding"/>
    <property type="evidence" value="ECO:0007669"/>
    <property type="project" value="InterPro"/>
</dbReference>
<reference evidence="8 9" key="1">
    <citation type="submission" date="2014-06" db="EMBL/GenBank/DDBJ databases">
        <title>Evolutionary Origins and Diversification of the Mycorrhizal Mutualists.</title>
        <authorList>
            <consortium name="DOE Joint Genome Institute"/>
            <consortium name="Mycorrhizal Genomics Consortium"/>
            <person name="Kohler A."/>
            <person name="Kuo A."/>
            <person name="Nagy L.G."/>
            <person name="Floudas D."/>
            <person name="Copeland A."/>
            <person name="Barry K.W."/>
            <person name="Cichocki N."/>
            <person name="Veneault-Fourrey C."/>
            <person name="LaButti K."/>
            <person name="Lindquist E.A."/>
            <person name="Lipzen A."/>
            <person name="Lundell T."/>
            <person name="Morin E."/>
            <person name="Murat C."/>
            <person name="Riley R."/>
            <person name="Ohm R."/>
            <person name="Sun H."/>
            <person name="Tunlid A."/>
            <person name="Henrissat B."/>
            <person name="Grigoriev I.V."/>
            <person name="Hibbett D.S."/>
            <person name="Martin F."/>
        </authorList>
    </citation>
    <scope>NUCLEOTIDE SEQUENCE [LARGE SCALE GENOMIC DNA]</scope>
    <source>
        <strain evidence="8 9">SS14</strain>
    </source>
</reference>
<dbReference type="PANTHER" id="PTHR13710:SF154">
    <property type="entry name" value="RECQ HELICASE, PUTATIVE (AFU_ORTHOLOGUE AFUA_6G14720)-RELATED"/>
    <property type="match status" value="1"/>
</dbReference>
<keyword evidence="2" id="KW-0547">Nucleotide-binding</keyword>
<comment type="catalytic activity">
    <reaction evidence="4">
        <text>Couples ATP hydrolysis with the unwinding of duplex DNA by translocating in the 3'-5' direction.</text>
        <dbReference type="EC" id="5.6.2.4"/>
    </reaction>
</comment>
<dbReference type="OrthoDB" id="10261556at2759"/>
<evidence type="ECO:0000313" key="9">
    <source>
        <dbReference type="Proteomes" id="UP000054279"/>
    </source>
</evidence>
<feature type="domain" description="Helicase C-terminal" evidence="7">
    <location>
        <begin position="249"/>
        <end position="432"/>
    </location>
</feature>
<dbReference type="InterPro" id="IPR001650">
    <property type="entry name" value="Helicase_C-like"/>
</dbReference>
<sequence length="679" mass="76976">MPWPIPEGQNIKDLLARAEQGAKDLFGYDKIHDWQLEACRKILEGCDTIVSAPTGGGKSLTFVLPLLAYWNPNDVPNIKEHVPIILIIAPLVSLMEEQAAKLNAVGIPAMALCGNSLQDPTLLDKFGQGKFRVGLMSPETVIEEDFASKVSSRKTFKARILTVCYDESHTIIEWGGSFRPDHLKAAQLLRGRLPSDLPVLLVSATLSKLLVDYLQALLNMSPTVVRIEFSNARPNISLCVCPAKENQKFFAELMSICPPHATNPEDIETTLIYFNERIETELATDVLRENLQRNCPGFTNDRIAFFHRDVGEKRKKEILEGLQYGYIRVVLATEALGMGLDVRNIKRVILWRVPPSFAALVQRAGRAGRDPADQGHMILYVEKLWYKKHSSGTASDIPEAPVVGRSIETRTERQQATQKRVEAMSPLEKESLDCMKQFIFTKECRRLPWDSYYENAMKRQIVSTELPSALCCDNCNPDAFPEPVIIVEVPATTNAGQKRNPEEELRDTLVMDLRGWRANVIKRDWPAAYLMRPIYFLPDELIETLSNTSVRINTRTELMRSVRWLQLEDYGEELLGVLRRAYAKWDAGSAGERAQKKARKERETQLTVAADSISSGIVKRDEDFEAEREMRTVMRAIYNRPFLHERGQTMEQKTACPQKCPYHHADLTQPFCNVSPLFN</sequence>
<dbReference type="GO" id="GO:0009378">
    <property type="term" value="F:four-way junction helicase activity"/>
    <property type="evidence" value="ECO:0007669"/>
    <property type="project" value="TreeGrafter"/>
</dbReference>
<dbReference type="HOGENOM" id="CLU_014216_0_0_1"/>
<protein>
    <recommendedName>
        <fullName evidence="5">DNA 3'-5' helicase</fullName>
        <ecNumber evidence="5">5.6.2.4</ecNumber>
    </recommendedName>
</protein>
<comment type="similarity">
    <text evidence="1">Belongs to the helicase family. RecQ subfamily.</text>
</comment>
<evidence type="ECO:0000256" key="5">
    <source>
        <dbReference type="ARBA" id="ARBA00034808"/>
    </source>
</evidence>
<proteinExistence type="inferred from homology"/>